<dbReference type="OrthoDB" id="2000824at2759"/>
<proteinExistence type="predicted"/>
<gene>
    <name evidence="1" type="ORF">GOP47_0014196</name>
</gene>
<protein>
    <submittedName>
        <fullName evidence="1">Uncharacterized protein</fullName>
    </submittedName>
</protein>
<comment type="caution">
    <text evidence="1">The sequence shown here is derived from an EMBL/GenBank/DDBJ whole genome shotgun (WGS) entry which is preliminary data.</text>
</comment>
<name>A0A9D4UQ92_ADICA</name>
<dbReference type="EMBL" id="JABFUD020000013">
    <property type="protein sequence ID" value="KAI5071945.1"/>
    <property type="molecule type" value="Genomic_DNA"/>
</dbReference>
<evidence type="ECO:0000313" key="1">
    <source>
        <dbReference type="EMBL" id="KAI5071945.1"/>
    </source>
</evidence>
<dbReference type="Proteomes" id="UP000886520">
    <property type="component" value="Chromosome 13"/>
</dbReference>
<dbReference type="AlphaFoldDB" id="A0A9D4UQ92"/>
<keyword evidence="2" id="KW-1185">Reference proteome</keyword>
<sequence>MDFESGEKVRLFLDNEIVDIGCVCRTDLDSTCGGTKIGQGNVSILVKECIKDVALPFPTMDTTSLQSSLWSAIHWPKLLLQSSMIDDNPIDTNDTYSGDEQGDQLDPLLADAIPITSSEF</sequence>
<accession>A0A9D4UQ92</accession>
<evidence type="ECO:0000313" key="2">
    <source>
        <dbReference type="Proteomes" id="UP000886520"/>
    </source>
</evidence>
<reference evidence="1" key="1">
    <citation type="submission" date="2021-01" db="EMBL/GenBank/DDBJ databases">
        <title>Adiantum capillus-veneris genome.</title>
        <authorList>
            <person name="Fang Y."/>
            <person name="Liao Q."/>
        </authorList>
    </citation>
    <scope>NUCLEOTIDE SEQUENCE</scope>
    <source>
        <strain evidence="1">H3</strain>
        <tissue evidence="1">Leaf</tissue>
    </source>
</reference>
<organism evidence="1 2">
    <name type="scientific">Adiantum capillus-veneris</name>
    <name type="common">Maidenhair fern</name>
    <dbReference type="NCBI Taxonomy" id="13818"/>
    <lineage>
        <taxon>Eukaryota</taxon>
        <taxon>Viridiplantae</taxon>
        <taxon>Streptophyta</taxon>
        <taxon>Embryophyta</taxon>
        <taxon>Tracheophyta</taxon>
        <taxon>Polypodiopsida</taxon>
        <taxon>Polypodiidae</taxon>
        <taxon>Polypodiales</taxon>
        <taxon>Pteridineae</taxon>
        <taxon>Pteridaceae</taxon>
        <taxon>Vittarioideae</taxon>
        <taxon>Adiantum</taxon>
    </lineage>
</organism>